<dbReference type="Proteomes" id="UP000676565">
    <property type="component" value="Unassembled WGS sequence"/>
</dbReference>
<dbReference type="EMBL" id="JAGKQQ010000001">
    <property type="protein sequence ID" value="MBP3954750.1"/>
    <property type="molecule type" value="Genomic_DNA"/>
</dbReference>
<organism evidence="1 2">
    <name type="scientific">Gemmata palustris</name>
    <dbReference type="NCBI Taxonomy" id="2822762"/>
    <lineage>
        <taxon>Bacteria</taxon>
        <taxon>Pseudomonadati</taxon>
        <taxon>Planctomycetota</taxon>
        <taxon>Planctomycetia</taxon>
        <taxon>Gemmatales</taxon>
        <taxon>Gemmataceae</taxon>
        <taxon>Gemmata</taxon>
    </lineage>
</organism>
<gene>
    <name evidence="1" type="ORF">J8F10_05560</name>
</gene>
<protein>
    <submittedName>
        <fullName evidence="1">Uncharacterized protein</fullName>
    </submittedName>
</protein>
<evidence type="ECO:0000313" key="2">
    <source>
        <dbReference type="Proteomes" id="UP000676565"/>
    </source>
</evidence>
<dbReference type="Gene3D" id="3.40.30.10">
    <property type="entry name" value="Glutaredoxin"/>
    <property type="match status" value="1"/>
</dbReference>
<name>A0ABS5BM51_9BACT</name>
<proteinExistence type="predicted"/>
<dbReference type="RefSeq" id="WP_210652866.1">
    <property type="nucleotide sequence ID" value="NZ_JAGKQQ010000001.1"/>
</dbReference>
<evidence type="ECO:0000313" key="1">
    <source>
        <dbReference type="EMBL" id="MBP3954750.1"/>
    </source>
</evidence>
<reference evidence="1 2" key="1">
    <citation type="submission" date="2021-04" db="EMBL/GenBank/DDBJ databases">
        <authorList>
            <person name="Ivanova A."/>
        </authorList>
    </citation>
    <scope>NUCLEOTIDE SEQUENCE [LARGE SCALE GENOMIC DNA]</scope>
    <source>
        <strain evidence="1 2">G18</strain>
    </source>
</reference>
<sequence length="134" mass="14845">MGDNRGTRDRLFPFRTVPKFPEGWQLGKPDLIVKMDRPLVVPAEGEDIYQNFVIPLHLLEDKWVTRIREAAVVLPDGTAAYCGRVNDLYAGLGKKRPAPQTQDLRDALTAILDGKPVATPRTDAVGCVIPDLPK</sequence>
<comment type="caution">
    <text evidence="1">The sequence shown here is derived from an EMBL/GenBank/DDBJ whole genome shotgun (WGS) entry which is preliminary data.</text>
</comment>
<keyword evidence="2" id="KW-1185">Reference proteome</keyword>
<accession>A0ABS5BM51</accession>